<dbReference type="EMBL" id="CAJPDT010000151">
    <property type="protein sequence ID" value="CAF9941550.1"/>
    <property type="molecule type" value="Genomic_DNA"/>
</dbReference>
<protein>
    <submittedName>
        <fullName evidence="3">Uncharacterized protein</fullName>
    </submittedName>
</protein>
<accession>A0A8H3J6J2</accession>
<feature type="compositionally biased region" description="Basic and acidic residues" evidence="1">
    <location>
        <begin position="119"/>
        <end position="128"/>
    </location>
</feature>
<dbReference type="AlphaFoldDB" id="A0A8H3J6J2"/>
<feature type="transmembrane region" description="Helical" evidence="2">
    <location>
        <begin position="717"/>
        <end position="739"/>
    </location>
</feature>
<evidence type="ECO:0000256" key="1">
    <source>
        <dbReference type="SAM" id="MobiDB-lite"/>
    </source>
</evidence>
<sequence>MLPISELAPLLGTSTPVQLDADYKTEAQIHRAAKNEDGVDCHTGESRGRRLFPQHRHSVPTSVSCNANAISAFPHLEFSPLWDHSPVDHKENDSNTSSPSSDDSVATVQVHVSPNPDRPFLETDPRIGDNARVRTPCVAGSFPGSYLVERPITPSKSSIKDLETNFSAALYTDTPARGNLQWKSMAQFHKSGLRLRTGNLSQLPNSEQTLRDSNKSREPHVPTIDAVADILPRGIDPCQWRRSTDIMANPKLSSTEAQQDWKREKETYVITEDQNRPDVPAVTIATWDCTVELSTVVTIAGNGKLHVHHLALVSIIMPVEETQAEKVSLSFVVANALRTDHKRSLGPGQSSLLFRDDVSKTGFFPRESVELNIVRDSCDLEKPLSLYFAFTCATPRDFVEASLPTFRPKEGRSVSEAVFIAEPLPPLSMRTSIRDSLSNWKLLRHPVSQVTCYQRTNLPQCYPTSFQDDITMRILELDPVIFRALGESTISRVVWKLDIMIDEIPEEHMECRMSFFLEVGAARALVSLVPHGWTPRYFIVDGRVATEKFCWKNKDGHITIFKQDHVSRGQIMVETYWQGPPRHGKHDGRSIKDPSLPRIADRRVLGGRLTCQANEIILLNHLGERIRPLGPVDWTNTVETLLPTMDAGYRILLNGVTKTPSQEFCHPVSIHHHSKPIPDDTPLREHDVFHSDAGIKTEHESDMDYPANDAMNPPRHLLQALILPFLFLLLFVPGSLLFVEHVRSGNNYDELTYGRDQDPSTMIRDWETLQAIIDVADSDLLQPAVGTVDNPVEVLRCEGWRDWVDYGSGWKGCVP</sequence>
<evidence type="ECO:0000313" key="4">
    <source>
        <dbReference type="Proteomes" id="UP000664534"/>
    </source>
</evidence>
<feature type="compositionally biased region" description="Polar residues" evidence="1">
    <location>
        <begin position="198"/>
        <end position="208"/>
    </location>
</feature>
<gene>
    <name evidence="3" type="ORF">IMSHALPRED_002777</name>
</gene>
<keyword evidence="2" id="KW-0472">Membrane</keyword>
<proteinExistence type="predicted"/>
<keyword evidence="2" id="KW-1133">Transmembrane helix</keyword>
<evidence type="ECO:0000256" key="2">
    <source>
        <dbReference type="SAM" id="Phobius"/>
    </source>
</evidence>
<feature type="region of interest" description="Disordered" evidence="1">
    <location>
        <begin position="84"/>
        <end position="128"/>
    </location>
</feature>
<feature type="region of interest" description="Disordered" evidence="1">
    <location>
        <begin position="196"/>
        <end position="219"/>
    </location>
</feature>
<organism evidence="3 4">
    <name type="scientific">Imshaugia aleurites</name>
    <dbReference type="NCBI Taxonomy" id="172621"/>
    <lineage>
        <taxon>Eukaryota</taxon>
        <taxon>Fungi</taxon>
        <taxon>Dikarya</taxon>
        <taxon>Ascomycota</taxon>
        <taxon>Pezizomycotina</taxon>
        <taxon>Lecanoromycetes</taxon>
        <taxon>OSLEUM clade</taxon>
        <taxon>Lecanoromycetidae</taxon>
        <taxon>Lecanorales</taxon>
        <taxon>Lecanorineae</taxon>
        <taxon>Parmeliaceae</taxon>
        <taxon>Imshaugia</taxon>
    </lineage>
</organism>
<dbReference type="Proteomes" id="UP000664534">
    <property type="component" value="Unassembled WGS sequence"/>
</dbReference>
<dbReference type="OrthoDB" id="5390540at2759"/>
<feature type="compositionally biased region" description="Low complexity" evidence="1">
    <location>
        <begin position="94"/>
        <end position="104"/>
    </location>
</feature>
<name>A0A8H3J6J2_9LECA</name>
<keyword evidence="2" id="KW-0812">Transmembrane</keyword>
<keyword evidence="4" id="KW-1185">Reference proteome</keyword>
<feature type="compositionally biased region" description="Basic and acidic residues" evidence="1">
    <location>
        <begin position="209"/>
        <end position="219"/>
    </location>
</feature>
<comment type="caution">
    <text evidence="3">The sequence shown here is derived from an EMBL/GenBank/DDBJ whole genome shotgun (WGS) entry which is preliminary data.</text>
</comment>
<evidence type="ECO:0000313" key="3">
    <source>
        <dbReference type="EMBL" id="CAF9941550.1"/>
    </source>
</evidence>
<reference evidence="3" key="1">
    <citation type="submission" date="2021-03" db="EMBL/GenBank/DDBJ databases">
        <authorList>
            <person name="Tagirdzhanova G."/>
        </authorList>
    </citation>
    <scope>NUCLEOTIDE SEQUENCE</scope>
</reference>